<feature type="non-terminal residue" evidence="2">
    <location>
        <position position="208"/>
    </location>
</feature>
<feature type="compositionally biased region" description="Low complexity" evidence="1">
    <location>
        <begin position="149"/>
        <end position="173"/>
    </location>
</feature>
<proteinExistence type="predicted"/>
<dbReference type="SUPFAM" id="SSF49879">
    <property type="entry name" value="SMAD/FHA domain"/>
    <property type="match status" value="1"/>
</dbReference>
<dbReference type="InterPro" id="IPR008984">
    <property type="entry name" value="SMAD_FHA_dom_sf"/>
</dbReference>
<name>A0A0B7BYB6_9EUPU</name>
<feature type="region of interest" description="Disordered" evidence="1">
    <location>
        <begin position="122"/>
        <end position="173"/>
    </location>
</feature>
<evidence type="ECO:0000256" key="1">
    <source>
        <dbReference type="SAM" id="MobiDB-lite"/>
    </source>
</evidence>
<feature type="compositionally biased region" description="Low complexity" evidence="1">
    <location>
        <begin position="122"/>
        <end position="132"/>
    </location>
</feature>
<feature type="compositionally biased region" description="Polar residues" evidence="1">
    <location>
        <begin position="133"/>
        <end position="148"/>
    </location>
</feature>
<dbReference type="Gene3D" id="2.60.200.10">
    <property type="match status" value="1"/>
</dbReference>
<dbReference type="EMBL" id="HACG01051051">
    <property type="protein sequence ID" value="CEK97922.1"/>
    <property type="molecule type" value="Transcribed_RNA"/>
</dbReference>
<gene>
    <name evidence="2" type="primary">ORF217266</name>
</gene>
<organism evidence="2">
    <name type="scientific">Arion vulgaris</name>
    <dbReference type="NCBI Taxonomy" id="1028688"/>
    <lineage>
        <taxon>Eukaryota</taxon>
        <taxon>Metazoa</taxon>
        <taxon>Spiralia</taxon>
        <taxon>Lophotrochozoa</taxon>
        <taxon>Mollusca</taxon>
        <taxon>Gastropoda</taxon>
        <taxon>Heterobranchia</taxon>
        <taxon>Euthyneura</taxon>
        <taxon>Panpulmonata</taxon>
        <taxon>Eupulmonata</taxon>
        <taxon>Stylommatophora</taxon>
        <taxon>Helicina</taxon>
        <taxon>Arionoidea</taxon>
        <taxon>Arionidae</taxon>
        <taxon>Arion</taxon>
    </lineage>
</organism>
<evidence type="ECO:0000313" key="2">
    <source>
        <dbReference type="EMBL" id="CEK97922.1"/>
    </source>
</evidence>
<dbReference type="AlphaFoldDB" id="A0A0B7BYB6"/>
<protein>
    <submittedName>
        <fullName evidence="2">Uncharacterized protein</fullName>
    </submittedName>
</protein>
<sequence>MVESSNDADSVLDRAQLHLQEQHQNVCGSDSTHVSRISDENLDYMSTFSTFIPSQVHSQPLQPQSMLASTHSSFSSSPLSLPLYINDTVVNYTSYSTIDSDHDSWFVNKLMNKTIHNNKANLSWNKKNNSNKRTTTWIPTENSNKNSRITYSQTTSSSITTAGSTQTTTSSGMSSKQEEVWAYNASNFPIFVNSPTLDDPQSPQTLVI</sequence>
<dbReference type="InterPro" id="IPR017855">
    <property type="entry name" value="SMAD-like_dom_sf"/>
</dbReference>
<reference evidence="2" key="1">
    <citation type="submission" date="2014-12" db="EMBL/GenBank/DDBJ databases">
        <title>Insight into the proteome of Arion vulgaris.</title>
        <authorList>
            <person name="Aradska J."/>
            <person name="Bulat T."/>
            <person name="Smidak R."/>
            <person name="Sarate P."/>
            <person name="Gangsoo J."/>
            <person name="Sialana F."/>
            <person name="Bilban M."/>
            <person name="Lubec G."/>
        </authorList>
    </citation>
    <scope>NUCLEOTIDE SEQUENCE</scope>
    <source>
        <tissue evidence="2">Skin</tissue>
    </source>
</reference>
<accession>A0A0B7BYB6</accession>